<feature type="domain" description="Chromo" evidence="3">
    <location>
        <begin position="12"/>
        <end position="62"/>
    </location>
</feature>
<dbReference type="OrthoDB" id="5427872at2759"/>
<feature type="non-terminal residue" evidence="4">
    <location>
        <position position="214"/>
    </location>
</feature>
<dbReference type="STRING" id="1890364.A0A2P6MM13"/>
<evidence type="ECO:0000256" key="1">
    <source>
        <dbReference type="ARBA" id="ARBA00004123"/>
    </source>
</evidence>
<evidence type="ECO:0000259" key="3">
    <source>
        <dbReference type="PROSITE" id="PS50013"/>
    </source>
</evidence>
<accession>A0A2P6MM13</accession>
<protein>
    <submittedName>
        <fullName evidence="4">Retrotransposable element protein</fullName>
    </submittedName>
</protein>
<dbReference type="InParanoid" id="A0A2P6MM13"/>
<comment type="subcellular location">
    <subcellularLocation>
        <location evidence="1">Nucleus</location>
    </subcellularLocation>
</comment>
<comment type="caution">
    <text evidence="4">The sequence shown here is derived from an EMBL/GenBank/DDBJ whole genome shotgun (WGS) entry which is preliminary data.</text>
</comment>
<dbReference type="InterPro" id="IPR051219">
    <property type="entry name" value="Heterochromatin_chromo-domain"/>
</dbReference>
<dbReference type="PANTHER" id="PTHR22812">
    <property type="entry name" value="CHROMOBOX PROTEIN"/>
    <property type="match status" value="1"/>
</dbReference>
<keyword evidence="5" id="KW-1185">Reference proteome</keyword>
<dbReference type="InterPro" id="IPR023780">
    <property type="entry name" value="Chromo_domain"/>
</dbReference>
<keyword evidence="2" id="KW-0539">Nucleus</keyword>
<dbReference type="InterPro" id="IPR016197">
    <property type="entry name" value="Chromo-like_dom_sf"/>
</dbReference>
<gene>
    <name evidence="4" type="ORF">PROFUN_17149</name>
</gene>
<evidence type="ECO:0000256" key="2">
    <source>
        <dbReference type="ARBA" id="ARBA00023242"/>
    </source>
</evidence>
<dbReference type="AlphaFoldDB" id="A0A2P6MM13"/>
<dbReference type="GO" id="GO:0005634">
    <property type="term" value="C:nucleus"/>
    <property type="evidence" value="ECO:0007669"/>
    <property type="project" value="UniProtKB-SubCell"/>
</dbReference>
<reference evidence="4 5" key="1">
    <citation type="journal article" date="2018" name="Genome Biol. Evol.">
        <title>Multiple Roots of Fruiting Body Formation in Amoebozoa.</title>
        <authorList>
            <person name="Hillmann F."/>
            <person name="Forbes G."/>
            <person name="Novohradska S."/>
            <person name="Ferling I."/>
            <person name="Riege K."/>
            <person name="Groth M."/>
            <person name="Westermann M."/>
            <person name="Marz M."/>
            <person name="Spaller T."/>
            <person name="Winckler T."/>
            <person name="Schaap P."/>
            <person name="Glockner G."/>
        </authorList>
    </citation>
    <scope>NUCLEOTIDE SEQUENCE [LARGE SCALE GENOMIC DNA]</scope>
    <source>
        <strain evidence="4 5">Jena</strain>
    </source>
</reference>
<dbReference type="InterPro" id="IPR000953">
    <property type="entry name" value="Chromo/chromo_shadow_dom"/>
</dbReference>
<organism evidence="4 5">
    <name type="scientific">Planoprotostelium fungivorum</name>
    <dbReference type="NCBI Taxonomy" id="1890364"/>
    <lineage>
        <taxon>Eukaryota</taxon>
        <taxon>Amoebozoa</taxon>
        <taxon>Evosea</taxon>
        <taxon>Variosea</taxon>
        <taxon>Cavosteliida</taxon>
        <taxon>Cavosteliaceae</taxon>
        <taxon>Planoprotostelium</taxon>
    </lineage>
</organism>
<dbReference type="PROSITE" id="PS50013">
    <property type="entry name" value="CHROMO_2"/>
    <property type="match status" value="1"/>
</dbReference>
<feature type="non-terminal residue" evidence="4">
    <location>
        <position position="1"/>
    </location>
</feature>
<dbReference type="SUPFAM" id="SSF54160">
    <property type="entry name" value="Chromo domain-like"/>
    <property type="match status" value="1"/>
</dbReference>
<dbReference type="SMART" id="SM00298">
    <property type="entry name" value="CHROMO"/>
    <property type="match status" value="1"/>
</dbReference>
<dbReference type="Gene3D" id="2.40.50.40">
    <property type="match status" value="1"/>
</dbReference>
<dbReference type="Proteomes" id="UP000241769">
    <property type="component" value="Unassembled WGS sequence"/>
</dbReference>
<dbReference type="CDD" id="cd00024">
    <property type="entry name" value="CD_CSD"/>
    <property type="match status" value="1"/>
</dbReference>
<sequence>PPPVVIDGEQEYEVEVILDVQKRYGKTQYLVSWKGYGPEENLWLPEDNLSNSPDLVADFKARTARGLFEAPLQVERSRTSPSSPPSASILYPNVKCSASWQEWFSKQAGGVQQFPPSLYRACSDHTKAYKSSSKYLPTHMPLLASASVRQRLLSFRMQCFPPSLYKACFGHTKAYKCFAENLQTDDRKQAFSMTGLSSPYLPVVNAKPTAHHFA</sequence>
<evidence type="ECO:0000313" key="5">
    <source>
        <dbReference type="Proteomes" id="UP000241769"/>
    </source>
</evidence>
<dbReference type="Pfam" id="PF00385">
    <property type="entry name" value="Chromo"/>
    <property type="match status" value="1"/>
</dbReference>
<evidence type="ECO:0000313" key="4">
    <source>
        <dbReference type="EMBL" id="PRP72749.1"/>
    </source>
</evidence>
<proteinExistence type="predicted"/>
<name>A0A2P6MM13_9EUKA</name>
<dbReference type="EMBL" id="MDYQ01000819">
    <property type="protein sequence ID" value="PRP72749.1"/>
    <property type="molecule type" value="Genomic_DNA"/>
</dbReference>